<evidence type="ECO:0000256" key="3">
    <source>
        <dbReference type="ARBA" id="ARBA00022840"/>
    </source>
</evidence>
<dbReference type="InterPro" id="IPR003409">
    <property type="entry name" value="MORN"/>
</dbReference>
<dbReference type="PANTHER" id="PTHR43215:SF14">
    <property type="entry name" value="RADIAL SPOKE HEAD 1 HOMOLOG"/>
    <property type="match status" value="1"/>
</dbReference>
<dbReference type="Gene3D" id="3.30.420.40">
    <property type="match status" value="2"/>
</dbReference>
<accession>A0A196SCM6</accession>
<dbReference type="InterPro" id="IPR043129">
    <property type="entry name" value="ATPase_NBD"/>
</dbReference>
<keyword evidence="2" id="KW-0547">Nucleotide-binding</keyword>
<keyword evidence="3" id="KW-0067">ATP-binding</keyword>
<name>A0A196SCM6_BLAHN</name>
<dbReference type="SMART" id="SM00698">
    <property type="entry name" value="MORN"/>
    <property type="match status" value="16"/>
</dbReference>
<dbReference type="OrthoDB" id="270720at2759"/>
<keyword evidence="5" id="KW-1185">Reference proteome</keyword>
<dbReference type="GO" id="GO:0005524">
    <property type="term" value="F:ATP binding"/>
    <property type="evidence" value="ECO:0007669"/>
    <property type="project" value="UniProtKB-KW"/>
</dbReference>
<dbReference type="Pfam" id="PF02493">
    <property type="entry name" value="MORN"/>
    <property type="match status" value="18"/>
</dbReference>
<dbReference type="Gene3D" id="2.20.110.10">
    <property type="entry name" value="Histone H3 K4-specific methyltransferase SET7/9 N-terminal domain"/>
    <property type="match status" value="6"/>
</dbReference>
<proteinExistence type="predicted"/>
<gene>
    <name evidence="4" type="ORF">AV274_4567</name>
</gene>
<dbReference type="Gene3D" id="3.90.640.10">
    <property type="entry name" value="Actin, Chain A, domain 4"/>
    <property type="match status" value="1"/>
</dbReference>
<reference evidence="4 5" key="1">
    <citation type="submission" date="2016-05" db="EMBL/GenBank/DDBJ databases">
        <title>Nuclear genome of Blastocystis sp. subtype 1 NandII.</title>
        <authorList>
            <person name="Gentekaki E."/>
            <person name="Curtis B."/>
            <person name="Stairs C."/>
            <person name="Eme L."/>
            <person name="Herman E."/>
            <person name="Klimes V."/>
            <person name="Arias M.C."/>
            <person name="Elias M."/>
            <person name="Hilliou F."/>
            <person name="Klute M."/>
            <person name="Malik S.-B."/>
            <person name="Pightling A."/>
            <person name="Rachubinski R."/>
            <person name="Salas D."/>
            <person name="Schlacht A."/>
            <person name="Suga H."/>
            <person name="Archibald J."/>
            <person name="Ball S.G."/>
            <person name="Clark G."/>
            <person name="Dacks J."/>
            <person name="Van Der Giezen M."/>
            <person name="Tsaousis A."/>
            <person name="Roger A."/>
        </authorList>
    </citation>
    <scope>NUCLEOTIDE SEQUENCE [LARGE SCALE GENOMIC DNA]</scope>
    <source>
        <strain evidence="5">ATCC 50177 / NandII</strain>
    </source>
</reference>
<dbReference type="InterPro" id="IPR013126">
    <property type="entry name" value="Hsp_70_fam"/>
</dbReference>
<dbReference type="Proteomes" id="UP000078348">
    <property type="component" value="Unassembled WGS sequence"/>
</dbReference>
<keyword evidence="1" id="KW-0677">Repeat</keyword>
<comment type="caution">
    <text evidence="4">The sequence shown here is derived from an EMBL/GenBank/DDBJ whole genome shotgun (WGS) entry which is preliminary data.</text>
</comment>
<dbReference type="Pfam" id="PF00012">
    <property type="entry name" value="HSP70"/>
    <property type="match status" value="1"/>
</dbReference>
<dbReference type="SUPFAM" id="SSF82185">
    <property type="entry name" value="Histone H3 K4-specific methyltransferase SET7/9 N-terminal domain"/>
    <property type="match status" value="4"/>
</dbReference>
<dbReference type="EMBL" id="LXWW01000329">
    <property type="protein sequence ID" value="OAO13759.1"/>
    <property type="molecule type" value="Genomic_DNA"/>
</dbReference>
<dbReference type="Gene3D" id="3.30.30.30">
    <property type="match status" value="1"/>
</dbReference>
<evidence type="ECO:0000313" key="5">
    <source>
        <dbReference type="Proteomes" id="UP000078348"/>
    </source>
</evidence>
<dbReference type="GO" id="GO:0140662">
    <property type="term" value="F:ATP-dependent protein folding chaperone"/>
    <property type="evidence" value="ECO:0007669"/>
    <property type="project" value="InterPro"/>
</dbReference>
<dbReference type="SUPFAM" id="SSF53067">
    <property type="entry name" value="Actin-like ATPase domain"/>
    <property type="match status" value="2"/>
</dbReference>
<dbReference type="STRING" id="478820.A0A196SCM6"/>
<evidence type="ECO:0000256" key="2">
    <source>
        <dbReference type="ARBA" id="ARBA00022741"/>
    </source>
</evidence>
<dbReference type="PANTHER" id="PTHR43215">
    <property type="entry name" value="RADIAL SPOKE HEAD 1 HOMOLOG"/>
    <property type="match status" value="1"/>
</dbReference>
<evidence type="ECO:0000256" key="1">
    <source>
        <dbReference type="ARBA" id="ARBA00022737"/>
    </source>
</evidence>
<evidence type="ECO:0000313" key="4">
    <source>
        <dbReference type="EMBL" id="OAO13759.1"/>
    </source>
</evidence>
<sequence length="1150" mass="128976">MFLTIDIGTSSYKGHILTPSDQYSFQHAFYVEHAWYFDSLIVVGDRKHKENRVFDLRDVVRILNDPSKRDITSIRERWPFIKDVLADGDIALDIRYGDRKVDERVSKVITDMLSYVLERVLKDLNTLVFGVCYIVPYDYSNTAIALMRHSFEEAQISKLKLVDERFATLLPYLYYGGIDRQDAYIFLMDYGDSCTTLSLARCLKGRLTFLSSKSLSTLSGRQLDRLLLKYIVLKYSRYTGSSLLADVPDKEVLLAESESAKIHLSSEDSVDVQLAVHGARRDLLVRRQEFEALLLLPLRTLSTSIQQMLRETGLHGEVVDSVIAVGGNAKIPAVSRLLESSFPFADHQYGRSIAHPATLGSSLLQLNSARSFATDLWCYRVFVDDQHFILVGRGLQTLTRDLLFYPVPTPKKGTTSLVKIIVERCLASELERALALPYKEAKEKELWRYVFGYHYMADISAAPRREDFSALSFGASNPFMGYKCPDLEVLTQECLEIMAHFLQDGRVVVSISQVHKGRYVPNSTLRFSFTDGKVIEYLKPHSGVMSENRLFAMNDEPYCTALTASTSLTASSVIPAVLSDRSTSAILEYSVKEDATLPEEKKKLLSDETVVVTCPNRFLRSRTMPELTNVVPAFAYSARSEFAHISYGAATDSRFLKKEELPCFVPPRRSPRNERLFFVGPPVASSPVTACVYSGTFRAGRREGKGMEFSANHSTVYQGDWLEDRYHGEGTLWFSDGRRLECAFERGAAEGSGRLFSREGAVVYEGGFARGEKSGSGTEYEEGGVIYTGEFRKGLRHGKGTLVCDNQCVYDGYWRNGLKHGKGKEVVGNTMYEGDFKRGLRHGQGVLTRLDSQIIYCGEWKWGKKDGEGKELFKGGIEYQGGYKDGRCEGKGRQFQGGLLLYEGEFVNGLREGKGTLFDDNGEVKMEGMFRRGKMNGVCTIVGNGGASRYTGEVVDDVPNGKGKEEYRGEGCYVGEFANGLRHGKGCFYNKEGELIYSGGWLFGLKHGVGELHDDFGLYSGEFVKGQKCGQGSYTLYSGDHYKGDFAEDLYNGRGEFTNVSGRVVYEGEWRDGQRHGEGKMFFGNGEYYQGEFVHDTMCGKGICFYENGMPKYVGSFLNDMRNGEGIEYKVNGEVLEQGFYVNNELVLSL</sequence>
<organism evidence="4 5">
    <name type="scientific">Blastocystis sp. subtype 1 (strain ATCC 50177 / NandII)</name>
    <dbReference type="NCBI Taxonomy" id="478820"/>
    <lineage>
        <taxon>Eukaryota</taxon>
        <taxon>Sar</taxon>
        <taxon>Stramenopiles</taxon>
        <taxon>Bigyra</taxon>
        <taxon>Opalozoa</taxon>
        <taxon>Opalinata</taxon>
        <taxon>Blastocystidae</taxon>
        <taxon>Blastocystis</taxon>
    </lineage>
</organism>
<protein>
    <submittedName>
        <fullName evidence="4">MORN repeat-containing protein</fullName>
    </submittedName>
</protein>
<dbReference type="AlphaFoldDB" id="A0A196SCM6"/>